<accession>A0A0G3BV26</accession>
<feature type="signal peptide" evidence="1">
    <location>
        <begin position="1"/>
        <end position="20"/>
    </location>
</feature>
<protein>
    <recommendedName>
        <fullName evidence="4">Secreted protein</fullName>
    </recommendedName>
</protein>
<feature type="chain" id="PRO_5002551809" description="Secreted protein" evidence="1">
    <location>
        <begin position="21"/>
        <end position="362"/>
    </location>
</feature>
<dbReference type="KEGG" id="pbh:AAW51_5167"/>
<sequence>MPRLTSAVALCAIVYCISPAARSVTPAELAFHHAPVHYQDTDASDPASDYITAFDYDADRISTNNWDNRGNGLWPATAYYSAVESCTHHFITYAFFHPRDWSDTLFDQEHENDLEGVILAIRKDGSTFGKLEGMITVFHTDFYSYTPPDSPYTAGHENIDGGVSFEMHDGVARVKTVQEAKGHGLKAWPYTSDFDGSANQDGVVYFPTQDAATSPRSGNDRNVAYRLVDLSGPGGLWSAALSDAVQPPVHALTFSHWGAFKGDTSGGCGAGVKSCSVDAANAPWGWDDGNDGASHRGEWALDPARLFTHYFADTGHFSQQYVRHPYLAGLRAHGFYSGHLPSGFPAQVDLDSLYGKVVAACP</sequence>
<evidence type="ECO:0000313" key="3">
    <source>
        <dbReference type="Proteomes" id="UP000035352"/>
    </source>
</evidence>
<dbReference type="AlphaFoldDB" id="A0A0G3BV26"/>
<dbReference type="PATRIC" id="fig|413882.6.peg.5395"/>
<keyword evidence="1" id="KW-0732">Signal</keyword>
<reference evidence="2 3" key="1">
    <citation type="submission" date="2015-05" db="EMBL/GenBank/DDBJ databases">
        <authorList>
            <person name="Tang B."/>
            <person name="Yu Y."/>
        </authorList>
    </citation>
    <scope>NUCLEOTIDE SEQUENCE [LARGE SCALE GENOMIC DNA]</scope>
    <source>
        <strain evidence="2 3">DSM 7029</strain>
    </source>
</reference>
<dbReference type="EMBL" id="CP011371">
    <property type="protein sequence ID" value="AKJ31858.1"/>
    <property type="molecule type" value="Genomic_DNA"/>
</dbReference>
<gene>
    <name evidence="2" type="ORF">AAW51_5167</name>
</gene>
<dbReference type="Proteomes" id="UP000035352">
    <property type="component" value="Chromosome"/>
</dbReference>
<evidence type="ECO:0000256" key="1">
    <source>
        <dbReference type="SAM" id="SignalP"/>
    </source>
</evidence>
<proteinExistence type="predicted"/>
<organism evidence="2 3">
    <name type="scientific">Caldimonas brevitalea</name>
    <dbReference type="NCBI Taxonomy" id="413882"/>
    <lineage>
        <taxon>Bacteria</taxon>
        <taxon>Pseudomonadati</taxon>
        <taxon>Pseudomonadota</taxon>
        <taxon>Betaproteobacteria</taxon>
        <taxon>Burkholderiales</taxon>
        <taxon>Sphaerotilaceae</taxon>
        <taxon>Caldimonas</taxon>
    </lineage>
</organism>
<evidence type="ECO:0000313" key="2">
    <source>
        <dbReference type="EMBL" id="AKJ31858.1"/>
    </source>
</evidence>
<keyword evidence="3" id="KW-1185">Reference proteome</keyword>
<evidence type="ECO:0008006" key="4">
    <source>
        <dbReference type="Google" id="ProtNLM"/>
    </source>
</evidence>
<name>A0A0G3BV26_9BURK</name>
<dbReference type="RefSeq" id="WP_047196905.1">
    <property type="nucleotide sequence ID" value="NZ_CP011371.1"/>
</dbReference>